<keyword evidence="2" id="KW-1185">Reference proteome</keyword>
<dbReference type="HOGENOM" id="CLU_3268810_0_0_6"/>
<organism evidence="1 2">
    <name type="scientific">Cronobacter sakazakii (strain ATCC BAA-894)</name>
    <name type="common">Enterobacter sakazakii</name>
    <dbReference type="NCBI Taxonomy" id="290339"/>
    <lineage>
        <taxon>Bacteria</taxon>
        <taxon>Pseudomonadati</taxon>
        <taxon>Pseudomonadota</taxon>
        <taxon>Gammaproteobacteria</taxon>
        <taxon>Enterobacterales</taxon>
        <taxon>Enterobacteriaceae</taxon>
        <taxon>Cronobacter</taxon>
    </lineage>
</organism>
<name>A7MMD2_CROS8</name>
<evidence type="ECO:0000313" key="2">
    <source>
        <dbReference type="Proteomes" id="UP000000260"/>
    </source>
</evidence>
<protein>
    <submittedName>
        <fullName evidence="1">Uncharacterized protein</fullName>
    </submittedName>
</protein>
<reference evidence="1 2" key="1">
    <citation type="journal article" date="2010" name="PLoS ONE">
        <title>Genome sequence of Cronobacter sakazakii BAA-894 and comparative genomic hybridization analysis with other Cronobacter species.</title>
        <authorList>
            <person name="Kucerova E."/>
            <person name="Clifton S.W."/>
            <person name="Xia X.Q."/>
            <person name="Long F."/>
            <person name="Porwollik S."/>
            <person name="Fulton L."/>
            <person name="Fronick C."/>
            <person name="Minx P."/>
            <person name="Kyung K."/>
            <person name="Warren W."/>
            <person name="Fulton R."/>
            <person name="Feng D."/>
            <person name="Wollam A."/>
            <person name="Shah N."/>
            <person name="Bhonagiri V."/>
            <person name="Nash W.E."/>
            <person name="Hallsworth-Pepin K."/>
            <person name="Wilson R.K."/>
            <person name="McClelland M."/>
            <person name="Forsythe S.J."/>
        </authorList>
    </citation>
    <scope>NUCLEOTIDE SEQUENCE [LARGE SCALE GENOMIC DNA]</scope>
    <source>
        <strain evidence="1 2">ATCC BAA-894</strain>
    </source>
</reference>
<dbReference type="Proteomes" id="UP000000260">
    <property type="component" value="Chromosome"/>
</dbReference>
<evidence type="ECO:0000313" key="1">
    <source>
        <dbReference type="EMBL" id="ABU75445.1"/>
    </source>
</evidence>
<dbReference type="EMBL" id="CP000783">
    <property type="protein sequence ID" value="ABU75445.1"/>
    <property type="molecule type" value="Genomic_DNA"/>
</dbReference>
<dbReference type="AlphaFoldDB" id="A7MMD2"/>
<dbReference type="KEGG" id="esa:ESA_00140"/>
<sequence length="41" mass="4759">MIDKKLHFLTTAFYLILTDIRKSILPFHGASFPSDINSYNE</sequence>
<accession>A7MMD2</accession>
<gene>
    <name evidence="1" type="ordered locus">ESA_00140</name>
</gene>
<proteinExistence type="predicted"/>